<evidence type="ECO:0000313" key="1">
    <source>
        <dbReference type="EMBL" id="KAJ7559293.1"/>
    </source>
</evidence>
<sequence length="110" mass="12177">MMSWRLALMWMLLLVIALALDWSTPGVAASAVTTDLMHRVVKKPETNGIVPSRLKVYQNFKKQQVEHLDSRCSSVARKMQTPCADIPLDLRDYAPPVHNNSPPSAAPGVP</sequence>
<protein>
    <submittedName>
        <fullName evidence="1">Uncharacterized protein</fullName>
    </submittedName>
</protein>
<accession>A0ACC2DYI9</accession>
<name>A0ACC2DYI9_DIPCM</name>
<evidence type="ECO:0000313" key="2">
    <source>
        <dbReference type="Proteomes" id="UP001162992"/>
    </source>
</evidence>
<gene>
    <name evidence="1" type="ORF">O6H91_04G077900</name>
</gene>
<reference evidence="2" key="1">
    <citation type="journal article" date="2024" name="Proc. Natl. Acad. Sci. U.S.A.">
        <title>Extraordinary preservation of gene collinearity over three hundred million years revealed in homosporous lycophytes.</title>
        <authorList>
            <person name="Li C."/>
            <person name="Wickell D."/>
            <person name="Kuo L.Y."/>
            <person name="Chen X."/>
            <person name="Nie B."/>
            <person name="Liao X."/>
            <person name="Peng D."/>
            <person name="Ji J."/>
            <person name="Jenkins J."/>
            <person name="Williams M."/>
            <person name="Shu S."/>
            <person name="Plott C."/>
            <person name="Barry K."/>
            <person name="Rajasekar S."/>
            <person name="Grimwood J."/>
            <person name="Han X."/>
            <person name="Sun S."/>
            <person name="Hou Z."/>
            <person name="He W."/>
            <person name="Dai G."/>
            <person name="Sun C."/>
            <person name="Schmutz J."/>
            <person name="Leebens-Mack J.H."/>
            <person name="Li F.W."/>
            <person name="Wang L."/>
        </authorList>
    </citation>
    <scope>NUCLEOTIDE SEQUENCE [LARGE SCALE GENOMIC DNA]</scope>
    <source>
        <strain evidence="2">cv. PW_Plant_1</strain>
    </source>
</reference>
<proteinExistence type="predicted"/>
<dbReference type="Proteomes" id="UP001162992">
    <property type="component" value="Chromosome 4"/>
</dbReference>
<comment type="caution">
    <text evidence="1">The sequence shown here is derived from an EMBL/GenBank/DDBJ whole genome shotgun (WGS) entry which is preliminary data.</text>
</comment>
<keyword evidence="2" id="KW-1185">Reference proteome</keyword>
<dbReference type="EMBL" id="CM055095">
    <property type="protein sequence ID" value="KAJ7559293.1"/>
    <property type="molecule type" value="Genomic_DNA"/>
</dbReference>
<organism evidence="1 2">
    <name type="scientific">Diphasiastrum complanatum</name>
    <name type="common">Issler's clubmoss</name>
    <name type="synonym">Lycopodium complanatum</name>
    <dbReference type="NCBI Taxonomy" id="34168"/>
    <lineage>
        <taxon>Eukaryota</taxon>
        <taxon>Viridiplantae</taxon>
        <taxon>Streptophyta</taxon>
        <taxon>Embryophyta</taxon>
        <taxon>Tracheophyta</taxon>
        <taxon>Lycopodiopsida</taxon>
        <taxon>Lycopodiales</taxon>
        <taxon>Lycopodiaceae</taxon>
        <taxon>Lycopodioideae</taxon>
        <taxon>Diphasiastrum</taxon>
    </lineage>
</organism>